<dbReference type="InterPro" id="IPR012341">
    <property type="entry name" value="6hp_glycosidase-like_sf"/>
</dbReference>
<comment type="similarity">
    <text evidence="3 13">Belongs to the glycosyl hydrolase 47 family.</text>
</comment>
<evidence type="ECO:0000256" key="14">
    <source>
        <dbReference type="SAM" id="Phobius"/>
    </source>
</evidence>
<name>A0A9W8LYJ9_9FUNG</name>
<dbReference type="GO" id="GO:0005509">
    <property type="term" value="F:calcium ion binding"/>
    <property type="evidence" value="ECO:0007669"/>
    <property type="project" value="InterPro"/>
</dbReference>
<dbReference type="AlphaFoldDB" id="A0A9W8LYJ9"/>
<dbReference type="PANTHER" id="PTHR11742:SF55">
    <property type="entry name" value="ENDOPLASMIC RETICULUM MANNOSYL-OLIGOSACCHARIDE 1,2-ALPHA-MANNOSIDASE"/>
    <property type="match status" value="1"/>
</dbReference>
<dbReference type="Pfam" id="PF01532">
    <property type="entry name" value="Glyco_hydro_47"/>
    <property type="match status" value="1"/>
</dbReference>
<dbReference type="InterPro" id="IPR036026">
    <property type="entry name" value="Seven-hairpin_glycosidases"/>
</dbReference>
<dbReference type="PANTHER" id="PTHR11742">
    <property type="entry name" value="MANNOSYL-OLIGOSACCHARIDE ALPHA-1,2-MANNOSIDASE-RELATED"/>
    <property type="match status" value="1"/>
</dbReference>
<dbReference type="InterPro" id="IPR001382">
    <property type="entry name" value="Glyco_hydro_47"/>
</dbReference>
<comment type="pathway">
    <text evidence="2">Protein modification; protein glycosylation.</text>
</comment>
<comment type="cofactor">
    <cofactor evidence="1 11">
        <name>Ca(2+)</name>
        <dbReference type="ChEBI" id="CHEBI:29108"/>
    </cofactor>
</comment>
<dbReference type="GO" id="GO:0036503">
    <property type="term" value="P:ERAD pathway"/>
    <property type="evidence" value="ECO:0007669"/>
    <property type="project" value="UniProtKB-ARBA"/>
</dbReference>
<feature type="disulfide bond" evidence="12">
    <location>
        <begin position="378"/>
        <end position="407"/>
    </location>
</feature>
<evidence type="ECO:0000256" key="12">
    <source>
        <dbReference type="PIRSR" id="PIRSR601382-3"/>
    </source>
</evidence>
<keyword evidence="5 13" id="KW-0378">Hydrolase</keyword>
<keyword evidence="4 11" id="KW-0479">Metal-binding</keyword>
<keyword evidence="13" id="KW-0326">Glycosidase</keyword>
<keyword evidence="6 11" id="KW-0106">Calcium</keyword>
<evidence type="ECO:0000256" key="11">
    <source>
        <dbReference type="PIRSR" id="PIRSR601382-2"/>
    </source>
</evidence>
<keyword evidence="14" id="KW-0472">Membrane</keyword>
<dbReference type="GO" id="GO:0016020">
    <property type="term" value="C:membrane"/>
    <property type="evidence" value="ECO:0007669"/>
    <property type="project" value="InterPro"/>
</dbReference>
<keyword evidence="14" id="KW-0812">Transmembrane</keyword>
<feature type="transmembrane region" description="Helical" evidence="14">
    <location>
        <begin position="43"/>
        <end position="65"/>
    </location>
</feature>
<feature type="active site" description="Proton donor" evidence="10">
    <location>
        <position position="182"/>
    </location>
</feature>
<proteinExistence type="inferred from homology"/>
<organism evidence="15 16">
    <name type="scientific">Coemansia brasiliensis</name>
    <dbReference type="NCBI Taxonomy" id="2650707"/>
    <lineage>
        <taxon>Eukaryota</taxon>
        <taxon>Fungi</taxon>
        <taxon>Fungi incertae sedis</taxon>
        <taxon>Zoopagomycota</taxon>
        <taxon>Kickxellomycotina</taxon>
        <taxon>Kickxellomycetes</taxon>
        <taxon>Kickxellales</taxon>
        <taxon>Kickxellaceae</taxon>
        <taxon>Coemansia</taxon>
    </lineage>
</organism>
<dbReference type="InterPro" id="IPR050749">
    <property type="entry name" value="Glycosyl_Hydrolase_47"/>
</dbReference>
<gene>
    <name evidence="15" type="ORF">IWW36_003843</name>
</gene>
<evidence type="ECO:0000256" key="13">
    <source>
        <dbReference type="RuleBase" id="RU361193"/>
    </source>
</evidence>
<dbReference type="Proteomes" id="UP001139887">
    <property type="component" value="Unassembled WGS sequence"/>
</dbReference>
<dbReference type="EMBL" id="JANBUW010000311">
    <property type="protein sequence ID" value="KAJ2847468.1"/>
    <property type="molecule type" value="Genomic_DNA"/>
</dbReference>
<accession>A0A9W8LYJ9</accession>
<dbReference type="EC" id="3.2.1.-" evidence="13"/>
<evidence type="ECO:0000256" key="9">
    <source>
        <dbReference type="ARBA" id="ARBA00048605"/>
    </source>
</evidence>
<feature type="active site" evidence="10">
    <location>
        <position position="311"/>
    </location>
</feature>
<reference evidence="15" key="1">
    <citation type="submission" date="2022-07" db="EMBL/GenBank/DDBJ databases">
        <title>Phylogenomic reconstructions and comparative analyses of Kickxellomycotina fungi.</title>
        <authorList>
            <person name="Reynolds N.K."/>
            <person name="Stajich J.E."/>
            <person name="Barry K."/>
            <person name="Grigoriev I.V."/>
            <person name="Crous P."/>
            <person name="Smith M.E."/>
        </authorList>
    </citation>
    <scope>NUCLEOTIDE SEQUENCE</scope>
    <source>
        <strain evidence="15">NRRL 1566</strain>
    </source>
</reference>
<evidence type="ECO:0000256" key="7">
    <source>
        <dbReference type="ARBA" id="ARBA00023157"/>
    </source>
</evidence>
<dbReference type="SUPFAM" id="SSF48225">
    <property type="entry name" value="Seven-hairpin glycosidases"/>
    <property type="match status" value="1"/>
</dbReference>
<dbReference type="GO" id="GO:0004571">
    <property type="term" value="F:mannosyl-oligosaccharide 1,2-alpha-mannosidase activity"/>
    <property type="evidence" value="ECO:0007669"/>
    <property type="project" value="UniProtKB-EC"/>
</dbReference>
<evidence type="ECO:0000256" key="10">
    <source>
        <dbReference type="PIRSR" id="PIRSR601382-1"/>
    </source>
</evidence>
<feature type="active site" description="Proton donor" evidence="10">
    <location>
        <position position="421"/>
    </location>
</feature>
<keyword evidence="14" id="KW-1133">Transmembrane helix</keyword>
<dbReference type="Gene3D" id="1.50.10.10">
    <property type="match status" value="1"/>
</dbReference>
<sequence>MESIAVNHKPIVHVDYTDNSPLLTKRQTWRSLLRSKWYRFDRLTRGLFCLMFLMLGCALIARIFIEIEYPFGGKPDSQVTIPPRQDSDNHVAQTDKERRKAVRAAMKHAWQGYRQYAFGKDELQPVTNTSNNKWGGWGVTLIDALDTLHLMELHEEFKEGVHHVANLDFTKAKAGYTTPFFEMIIRSLGGLLSAYEMSLDVRLLHKAREIGDALMPAFDTPTGIPYPRVDVNKGKAVPASRVCIAEAGTVQLEYWKLSELTGNPVYHETAQKVVDLLDNAEKPYKGLYPIWVDINSGKLTSGSITFGGMGDSWYEYMIKQYIYSRREYDQYRRMYEESIDSMKELMVRRSIYDPEMYYVGDLDATATKFSPRYQHLTCFVPGMLALGSKVLDRPDDLELAKQLTYTCFQMYNRTATGLSPEYIQFRNKRDQGLSESTENGMFALLSLRKASEKEKEDGFYLGPNRSYILRPEALESIMIMYRITGDKMYKEWGWQIFQAIEKWTKTPSANSAYHDVTSTAGSSQWTDSMESFFLAETLKYLYLLFSPAEYYSLDEYVFNTEAHPFKIMRHARP</sequence>
<evidence type="ECO:0000256" key="6">
    <source>
        <dbReference type="ARBA" id="ARBA00022837"/>
    </source>
</evidence>
<evidence type="ECO:0000256" key="1">
    <source>
        <dbReference type="ARBA" id="ARBA00001913"/>
    </source>
</evidence>
<comment type="caution">
    <text evidence="15">The sequence shown here is derived from an EMBL/GenBank/DDBJ whole genome shotgun (WGS) entry which is preliminary data.</text>
</comment>
<feature type="binding site" evidence="11">
    <location>
        <position position="560"/>
    </location>
    <ligand>
        <name>Ca(2+)</name>
        <dbReference type="ChEBI" id="CHEBI:29108"/>
    </ligand>
</feature>
<keyword evidence="16" id="KW-1185">Reference proteome</keyword>
<dbReference type="GO" id="GO:0005975">
    <property type="term" value="P:carbohydrate metabolic process"/>
    <property type="evidence" value="ECO:0007669"/>
    <property type="project" value="InterPro"/>
</dbReference>
<keyword evidence="7 12" id="KW-1015">Disulfide bond</keyword>
<comment type="catalytic activity">
    <reaction evidence="8">
        <text>N(4)-(alpha-D-Man-(1-&gt;2)-alpha-D-Man-(1-&gt;2)-alpha-D-Man-(1-&gt;3)-[alpha-D-Man-(1-&gt;3)-[alpha-D-Man-(1-&gt;2)-alpha-D-Man-(1-&gt;6)]-alpha-D-Man-(1-&gt;6)]-beta-D-Man-(1-&gt;4)-beta-D-GlcNAc-(1-&gt;4)-beta-D-GlcNAc)-L-asparaginyl-[protein] (N-glucan mannose isomer 8A1,2,3B1,3) + 3 H2O = N(4)-(alpha-D-Man-(1-&gt;3)-[alpha-D-Man-(1-&gt;3)-[alpha-D-Man-(1-&gt;6)]-alpha-D-Man-(1-&gt;6)]-beta-D-Man-(1-&gt;4)-beta-D-GlcNAc-(1-&gt;4)-beta-D-GlcNAc)-L-asparaginyl-[protein] (N-glucan mannose isomer 5A1,2) + 3 beta-D-mannose</text>
        <dbReference type="Rhea" id="RHEA:56028"/>
        <dbReference type="Rhea" id="RHEA-COMP:14358"/>
        <dbReference type="Rhea" id="RHEA-COMP:14367"/>
        <dbReference type="ChEBI" id="CHEBI:15377"/>
        <dbReference type="ChEBI" id="CHEBI:28563"/>
        <dbReference type="ChEBI" id="CHEBI:59087"/>
        <dbReference type="ChEBI" id="CHEBI:60628"/>
        <dbReference type="EC" id="3.2.1.113"/>
    </reaction>
</comment>
<evidence type="ECO:0000256" key="8">
    <source>
        <dbReference type="ARBA" id="ARBA00047669"/>
    </source>
</evidence>
<feature type="active site" evidence="10">
    <location>
        <position position="472"/>
    </location>
</feature>
<protein>
    <recommendedName>
        <fullName evidence="13">alpha-1,2-Mannosidase</fullName>
        <ecNumber evidence="13">3.2.1.-</ecNumber>
    </recommendedName>
</protein>
<dbReference type="OrthoDB" id="8118055at2759"/>
<evidence type="ECO:0000313" key="15">
    <source>
        <dbReference type="EMBL" id="KAJ2847468.1"/>
    </source>
</evidence>
<evidence type="ECO:0000256" key="5">
    <source>
        <dbReference type="ARBA" id="ARBA00022801"/>
    </source>
</evidence>
<dbReference type="PRINTS" id="PR00747">
    <property type="entry name" value="GLYHDRLASE47"/>
</dbReference>
<dbReference type="GO" id="GO:0005783">
    <property type="term" value="C:endoplasmic reticulum"/>
    <property type="evidence" value="ECO:0007669"/>
    <property type="project" value="TreeGrafter"/>
</dbReference>
<evidence type="ECO:0000256" key="3">
    <source>
        <dbReference type="ARBA" id="ARBA00007658"/>
    </source>
</evidence>
<evidence type="ECO:0000256" key="2">
    <source>
        <dbReference type="ARBA" id="ARBA00004922"/>
    </source>
</evidence>
<evidence type="ECO:0000313" key="16">
    <source>
        <dbReference type="Proteomes" id="UP001139887"/>
    </source>
</evidence>
<comment type="catalytic activity">
    <reaction evidence="9">
        <text>N(4)-(alpha-D-Man-(1-&gt;2)-alpha-D-Man-(1-&gt;2)-alpha-D-Man-(1-&gt;3)-[alpha-D-Man-(1-&gt;2)-alpha-D-Man-(1-&gt;3)-[alpha-D-Man-(1-&gt;2)-alpha-D-Man-(1-&gt;6)]-alpha-D-Man-(1-&gt;6)]-beta-D-Man-(1-&gt;4)-beta-D-GlcNAc-(1-&gt;4)-beta-D-GlcNAc)-L-asparaginyl-[protein] (N-glucan mannose isomer 9A1,2,3B1,2,3) + 4 H2O = N(4)-(alpha-D-Man-(1-&gt;3)-[alpha-D-Man-(1-&gt;3)-[alpha-D-Man-(1-&gt;6)]-alpha-D-Man-(1-&gt;6)]-beta-D-Man-(1-&gt;4)-beta-D-GlcNAc-(1-&gt;4)-beta-D-GlcNAc)-L-asparaginyl-[protein] (N-glucan mannose isomer 5A1,2) + 4 beta-D-mannose</text>
        <dbReference type="Rhea" id="RHEA:56008"/>
        <dbReference type="Rhea" id="RHEA-COMP:14356"/>
        <dbReference type="Rhea" id="RHEA-COMP:14367"/>
        <dbReference type="ChEBI" id="CHEBI:15377"/>
        <dbReference type="ChEBI" id="CHEBI:28563"/>
        <dbReference type="ChEBI" id="CHEBI:59087"/>
        <dbReference type="ChEBI" id="CHEBI:139493"/>
        <dbReference type="EC" id="3.2.1.113"/>
    </reaction>
</comment>
<evidence type="ECO:0000256" key="4">
    <source>
        <dbReference type="ARBA" id="ARBA00022723"/>
    </source>
</evidence>